<proteinExistence type="inferred from homology"/>
<reference evidence="7" key="2">
    <citation type="journal article" date="2021" name="Microbiol. Resour. Announc.">
        <title>Complete Genome Sequence of Polycladomyces abyssicola JIR-001T, Isolated from Hemipelagic Sediment in Deep Seawater.</title>
        <authorList>
            <person name="Tsubouchi T."/>
            <person name="Kaneko Y."/>
        </authorList>
    </citation>
    <scope>NUCLEOTIDE SEQUENCE</scope>
    <source>
        <strain evidence="7">JIR-001</strain>
    </source>
</reference>
<dbReference type="RefSeq" id="WP_212773081.1">
    <property type="nucleotide sequence ID" value="NZ_AP024601.1"/>
</dbReference>
<name>A0A8D5UJ68_9BACL</name>
<dbReference type="InterPro" id="IPR006656">
    <property type="entry name" value="Mopterin_OxRdtase"/>
</dbReference>
<dbReference type="Gene3D" id="3.40.228.10">
    <property type="entry name" value="Dimethylsulfoxide Reductase, domain 2"/>
    <property type="match status" value="1"/>
</dbReference>
<evidence type="ECO:0000256" key="4">
    <source>
        <dbReference type="ARBA" id="ARBA00023004"/>
    </source>
</evidence>
<dbReference type="GO" id="GO:0046872">
    <property type="term" value="F:metal ion binding"/>
    <property type="evidence" value="ECO:0007669"/>
    <property type="project" value="UniProtKB-KW"/>
</dbReference>
<evidence type="ECO:0000256" key="1">
    <source>
        <dbReference type="ARBA" id="ARBA00001942"/>
    </source>
</evidence>
<evidence type="ECO:0000313" key="8">
    <source>
        <dbReference type="Proteomes" id="UP000677436"/>
    </source>
</evidence>
<evidence type="ECO:0000313" key="7">
    <source>
        <dbReference type="EMBL" id="BCU82780.1"/>
    </source>
</evidence>
<dbReference type="SUPFAM" id="SSF50692">
    <property type="entry name" value="ADC-like"/>
    <property type="match status" value="1"/>
</dbReference>
<accession>A0A8D5UJ68</accession>
<evidence type="ECO:0000256" key="3">
    <source>
        <dbReference type="ARBA" id="ARBA00022723"/>
    </source>
</evidence>
<dbReference type="PANTHER" id="PTHR43742:SF6">
    <property type="entry name" value="OXIDOREDUCTASE YYAE-RELATED"/>
    <property type="match status" value="1"/>
</dbReference>
<dbReference type="Gene3D" id="3.40.50.740">
    <property type="match status" value="1"/>
</dbReference>
<comment type="cofactor">
    <cofactor evidence="1">
        <name>Mo-bis(molybdopterin guanine dinucleotide)</name>
        <dbReference type="ChEBI" id="CHEBI:60539"/>
    </cofactor>
</comment>
<dbReference type="AlphaFoldDB" id="A0A8D5UJ68"/>
<dbReference type="GO" id="GO:0043546">
    <property type="term" value="F:molybdopterin cofactor binding"/>
    <property type="evidence" value="ECO:0007669"/>
    <property type="project" value="InterPro"/>
</dbReference>
<feature type="domain" description="4Fe-4S Mo/W bis-MGD-type" evidence="6">
    <location>
        <begin position="11"/>
        <end position="67"/>
    </location>
</feature>
<evidence type="ECO:0000256" key="5">
    <source>
        <dbReference type="ARBA" id="ARBA00023014"/>
    </source>
</evidence>
<protein>
    <submittedName>
        <fullName evidence="7">Molybdopterin-binding oxidoreductase</fullName>
    </submittedName>
</protein>
<dbReference type="SMART" id="SM00926">
    <property type="entry name" value="Molybdop_Fe4S4"/>
    <property type="match status" value="1"/>
</dbReference>
<dbReference type="EMBL" id="AP024601">
    <property type="protein sequence ID" value="BCU82780.1"/>
    <property type="molecule type" value="Genomic_DNA"/>
</dbReference>
<dbReference type="KEGG" id="pabs:JIR001_25630"/>
<keyword evidence="8" id="KW-1185">Reference proteome</keyword>
<dbReference type="SUPFAM" id="SSF53706">
    <property type="entry name" value="Formate dehydrogenase/DMSO reductase, domains 1-3"/>
    <property type="match status" value="1"/>
</dbReference>
<keyword evidence="4" id="KW-0408">Iron</keyword>
<dbReference type="PROSITE" id="PS51669">
    <property type="entry name" value="4FE4S_MOW_BIS_MGD"/>
    <property type="match status" value="1"/>
</dbReference>
<dbReference type="Proteomes" id="UP000677436">
    <property type="component" value="Chromosome"/>
</dbReference>
<dbReference type="Gene3D" id="2.20.25.90">
    <property type="entry name" value="ADC-like domains"/>
    <property type="match status" value="1"/>
</dbReference>
<dbReference type="Pfam" id="PF00384">
    <property type="entry name" value="Molybdopterin"/>
    <property type="match status" value="1"/>
</dbReference>
<dbReference type="InterPro" id="IPR050612">
    <property type="entry name" value="Prok_Mopterin_Oxidored"/>
</dbReference>
<organism evidence="7 8">
    <name type="scientific">Polycladomyces abyssicola</name>
    <dbReference type="NCBI Taxonomy" id="1125966"/>
    <lineage>
        <taxon>Bacteria</taxon>
        <taxon>Bacillati</taxon>
        <taxon>Bacillota</taxon>
        <taxon>Bacilli</taxon>
        <taxon>Bacillales</taxon>
        <taxon>Thermoactinomycetaceae</taxon>
        <taxon>Polycladomyces</taxon>
    </lineage>
</organism>
<sequence length="760" mass="83980">MKSDGLLTHKTEVHYRTCPLCEATCGLEIHTANQDILTIRGDSEDPFSRGYLCPKGFSLKEFHADPDRIKKPMVRRGTEWHEVTWEDAFAEIRKRLLPIMKEHGPDSVGIYLGNPYAHNLSAQLYAPMFIRAIGTRNRFSASTVDQIPKQLSTELMFGGNFNIPVPDIDRTNYMLVIGANPLVSNGSLLTAPNMRSRIKALKNRGGKLVVIDPVRTVTAKVADEHHFIRPGTDALFLFALVHTLFEDGLVNSGRLTEHLIGLDEVRALAQEFSPEAVSPLCGIPADTIRRLAREVASAPTAAVYGRMGTCTQAYGTINSWLVDVLNILTGNLDRPGGVMFPKPAAATSSGKRRRIRYGRFHSRVRNMPEVIGELPAVCMAEEMEVPGPGQIKAFITIAGNPALSTPNGNRLQKAFENLEFMISIDCYINETTRHAHVFLPAPSPLERSHYDLIFYQLSVRNMAHYSPPVFELPADQLDEWEILLNLTAILSEKELGSDPVKALDDFAIMQLIQQEVKNPNSTIAGREPKEIMSQLNAERGPERMLDFLLRVGPYGDHFGSNPEGLSLAVLKANPHGVDLGPLVPRIPEILATPSGKIELAPDLLVEDEKRLRKTLRASPRENMVLVGRRNLRSNNSWFHNIETLVNGDNQCTLWIHPDDAARLGLSNGDEAVVTSRTGKIQVPVKVTEDVMPGVISLPHGWGHHLPGIRLETANRHAGVNSNILSDELAVDELSGNAILNGIPVVVMKSHPETVKRISKS</sequence>
<dbReference type="InterPro" id="IPR009010">
    <property type="entry name" value="Asp_de-COase-like_dom_sf"/>
</dbReference>
<gene>
    <name evidence="7" type="ORF">JIR001_25630</name>
</gene>
<reference evidence="7" key="1">
    <citation type="journal article" date="2013" name="Int. J. Syst. Evol. Microbiol.">
        <title>Polycladomyces abyssicola gen. nov., sp. nov., a thermophilic filamentous bacterium isolated from hemipelagic sediment.</title>
        <authorList>
            <person name="Tsubouchi T."/>
            <person name="Shimane Y."/>
            <person name="Mori K."/>
            <person name="Usui K."/>
            <person name="Hiraki T."/>
            <person name="Tame A."/>
            <person name="Uematsu K."/>
            <person name="Maruyama T."/>
            <person name="Hatada Y."/>
        </authorList>
    </citation>
    <scope>NUCLEOTIDE SEQUENCE</scope>
    <source>
        <strain evidence="7">JIR-001</strain>
    </source>
</reference>
<dbReference type="InterPro" id="IPR006657">
    <property type="entry name" value="MoPterin_dinucl-bd_dom"/>
</dbReference>
<dbReference type="InterPro" id="IPR006963">
    <property type="entry name" value="Mopterin_OxRdtase_4Fe-4S_dom"/>
</dbReference>
<dbReference type="CDD" id="cd02762">
    <property type="entry name" value="MopB_1"/>
    <property type="match status" value="1"/>
</dbReference>
<dbReference type="Gene3D" id="2.40.40.20">
    <property type="match status" value="1"/>
</dbReference>
<evidence type="ECO:0000256" key="2">
    <source>
        <dbReference type="ARBA" id="ARBA00010312"/>
    </source>
</evidence>
<comment type="similarity">
    <text evidence="2">Belongs to the prokaryotic molybdopterin-containing oxidoreductase family.</text>
</comment>
<keyword evidence="3" id="KW-0479">Metal-binding</keyword>
<dbReference type="PANTHER" id="PTHR43742">
    <property type="entry name" value="TRIMETHYLAMINE-N-OXIDE REDUCTASE"/>
    <property type="match status" value="1"/>
</dbReference>
<dbReference type="Pfam" id="PF01568">
    <property type="entry name" value="Molydop_binding"/>
    <property type="match status" value="1"/>
</dbReference>
<dbReference type="GO" id="GO:0016491">
    <property type="term" value="F:oxidoreductase activity"/>
    <property type="evidence" value="ECO:0007669"/>
    <property type="project" value="InterPro"/>
</dbReference>
<dbReference type="GO" id="GO:0051536">
    <property type="term" value="F:iron-sulfur cluster binding"/>
    <property type="evidence" value="ECO:0007669"/>
    <property type="project" value="UniProtKB-KW"/>
</dbReference>
<evidence type="ECO:0000259" key="6">
    <source>
        <dbReference type="PROSITE" id="PS51669"/>
    </source>
</evidence>
<dbReference type="Pfam" id="PF04879">
    <property type="entry name" value="Molybdop_Fe4S4"/>
    <property type="match status" value="1"/>
</dbReference>
<keyword evidence="5" id="KW-0411">Iron-sulfur</keyword>